<protein>
    <submittedName>
        <fullName evidence="1">Uncharacterized protein</fullName>
    </submittedName>
</protein>
<name>A0A7C5UY71_9CREN</name>
<accession>A0A7C5UY71</accession>
<reference evidence="1" key="1">
    <citation type="journal article" date="2020" name="mSystems">
        <title>Genome- and Community-Level Interaction Insights into Carbon Utilization and Element Cycling Functions of Hydrothermarchaeota in Hydrothermal Sediment.</title>
        <authorList>
            <person name="Zhou Z."/>
            <person name="Liu Y."/>
            <person name="Xu W."/>
            <person name="Pan J."/>
            <person name="Luo Z.H."/>
            <person name="Li M."/>
        </authorList>
    </citation>
    <scope>NUCLEOTIDE SEQUENCE [LARGE SCALE GENOMIC DNA]</scope>
    <source>
        <strain evidence="1">SpSt-1</strain>
    </source>
</reference>
<comment type="caution">
    <text evidence="1">The sequence shown here is derived from an EMBL/GenBank/DDBJ whole genome shotgun (WGS) entry which is preliminary data.</text>
</comment>
<dbReference type="EMBL" id="DRUB01000175">
    <property type="protein sequence ID" value="HHR96864.1"/>
    <property type="molecule type" value="Genomic_DNA"/>
</dbReference>
<gene>
    <name evidence="1" type="ORF">ENL47_08740</name>
</gene>
<sequence length="67" mass="8283">MPRYTMYRKALEKLGLKQLDVYRYKDKDVIRTLRVQDGRIFMVELPKHREEMNIEEFINYIRSKTSK</sequence>
<evidence type="ECO:0000313" key="1">
    <source>
        <dbReference type="EMBL" id="HHR96864.1"/>
    </source>
</evidence>
<organism evidence="1">
    <name type="scientific">Ignisphaera aggregans</name>
    <dbReference type="NCBI Taxonomy" id="334771"/>
    <lineage>
        <taxon>Archaea</taxon>
        <taxon>Thermoproteota</taxon>
        <taxon>Thermoprotei</taxon>
        <taxon>Desulfurococcales</taxon>
        <taxon>Desulfurococcaceae</taxon>
        <taxon>Ignisphaera</taxon>
    </lineage>
</organism>
<proteinExistence type="predicted"/>
<dbReference type="AlphaFoldDB" id="A0A7C5UY71"/>